<protein>
    <submittedName>
        <fullName evidence="2">Uncharacterized protein</fullName>
    </submittedName>
</protein>
<dbReference type="EMBL" id="MCGT01000003">
    <property type="protein sequence ID" value="ORX61592.1"/>
    <property type="molecule type" value="Genomic_DNA"/>
</dbReference>
<gene>
    <name evidence="2" type="ORF">DM01DRAFT_1332192</name>
</gene>
<evidence type="ECO:0000256" key="1">
    <source>
        <dbReference type="SAM" id="MobiDB-lite"/>
    </source>
</evidence>
<accession>A0A1X2GU89</accession>
<feature type="region of interest" description="Disordered" evidence="1">
    <location>
        <begin position="1"/>
        <end position="37"/>
    </location>
</feature>
<organism evidence="2 3">
    <name type="scientific">Hesseltinella vesiculosa</name>
    <dbReference type="NCBI Taxonomy" id="101127"/>
    <lineage>
        <taxon>Eukaryota</taxon>
        <taxon>Fungi</taxon>
        <taxon>Fungi incertae sedis</taxon>
        <taxon>Mucoromycota</taxon>
        <taxon>Mucoromycotina</taxon>
        <taxon>Mucoromycetes</taxon>
        <taxon>Mucorales</taxon>
        <taxon>Cunninghamellaceae</taxon>
        <taxon>Hesseltinella</taxon>
    </lineage>
</organism>
<evidence type="ECO:0000313" key="2">
    <source>
        <dbReference type="EMBL" id="ORX61592.1"/>
    </source>
</evidence>
<dbReference type="Proteomes" id="UP000242146">
    <property type="component" value="Unassembled WGS sequence"/>
</dbReference>
<proteinExistence type="predicted"/>
<dbReference type="AlphaFoldDB" id="A0A1X2GU89"/>
<reference evidence="2 3" key="1">
    <citation type="submission" date="2016-07" db="EMBL/GenBank/DDBJ databases">
        <title>Pervasive Adenine N6-methylation of Active Genes in Fungi.</title>
        <authorList>
            <consortium name="DOE Joint Genome Institute"/>
            <person name="Mondo S.J."/>
            <person name="Dannebaum R.O."/>
            <person name="Kuo R.C."/>
            <person name="Labutti K."/>
            <person name="Haridas S."/>
            <person name="Kuo A."/>
            <person name="Salamov A."/>
            <person name="Ahrendt S.R."/>
            <person name="Lipzen A."/>
            <person name="Sullivan W."/>
            <person name="Andreopoulos W.B."/>
            <person name="Clum A."/>
            <person name="Lindquist E."/>
            <person name="Daum C."/>
            <person name="Ramamoorthy G.K."/>
            <person name="Gryganskyi A."/>
            <person name="Culley D."/>
            <person name="Magnuson J.K."/>
            <person name="James T.Y."/>
            <person name="O'Malley M.A."/>
            <person name="Stajich J.E."/>
            <person name="Spatafora J.W."/>
            <person name="Visel A."/>
            <person name="Grigoriev I.V."/>
        </authorList>
    </citation>
    <scope>NUCLEOTIDE SEQUENCE [LARGE SCALE GENOMIC DNA]</scope>
    <source>
        <strain evidence="2 3">NRRL 3301</strain>
    </source>
</reference>
<name>A0A1X2GU89_9FUNG</name>
<keyword evidence="3" id="KW-1185">Reference proteome</keyword>
<sequence>MAMSTEPQDDDEITARLQKTHLKPPNPNQSPSQPTTHAIFGVSMQPSDQLANQVAGMNVTKQDQPCWSSSLPTRAQLPWEDASQGPVDTLFSIPSWQQPSNAGHIKQADDNWGDAPSYTSILPNTEFGFTSTILPSSPASSIPASDDSATVKLDPAQPFSRFLNQQVHFPT</sequence>
<comment type="caution">
    <text evidence="2">The sequence shown here is derived from an EMBL/GenBank/DDBJ whole genome shotgun (WGS) entry which is preliminary data.</text>
</comment>
<dbReference type="OrthoDB" id="2287515at2759"/>
<evidence type="ECO:0000313" key="3">
    <source>
        <dbReference type="Proteomes" id="UP000242146"/>
    </source>
</evidence>